<accession>A0A085GCZ6</accession>
<organism evidence="1 2">
    <name type="scientific">Buttiauxella agrestis ATCC 33320</name>
    <dbReference type="NCBI Taxonomy" id="1006004"/>
    <lineage>
        <taxon>Bacteria</taxon>
        <taxon>Pseudomonadati</taxon>
        <taxon>Pseudomonadota</taxon>
        <taxon>Gammaproteobacteria</taxon>
        <taxon>Enterobacterales</taxon>
        <taxon>Enterobacteriaceae</taxon>
        <taxon>Buttiauxella</taxon>
    </lineage>
</organism>
<evidence type="ECO:0000313" key="2">
    <source>
        <dbReference type="Proteomes" id="UP000028653"/>
    </source>
</evidence>
<dbReference type="AlphaFoldDB" id="A0A085GCZ6"/>
<dbReference type="Proteomes" id="UP000028653">
    <property type="component" value="Unassembled WGS sequence"/>
</dbReference>
<sequence length="278" mass="31627">MGTSAISHLKYDLDNYVVALKRVANLAASFFLEDAIIRMNYLKEIDDYINEMNYRFHQTLGPNERMRIVNDVKAEADMAEREYQLLRLGNYTKYISTEIFEEQGVLKYVKIAGGVVAGGVQISTGLALLEVSKKLHVKKMGAIGVVLAAHGANNMFESLSPVLFEHQSVGPVRWIYRKGAKILGYDKYNGDLIYEGVDFCATLYGAVKMPVEFQNSNRLVPKGWFERPGTGKLFNSWRGDYMSKWTKKNLAMKGFLVGSQFKRFTVEFIEDGYKYEDN</sequence>
<dbReference type="EMBL" id="JMPI01000030">
    <property type="protein sequence ID" value="KFC81591.1"/>
    <property type="molecule type" value="Genomic_DNA"/>
</dbReference>
<keyword evidence="2" id="KW-1185">Reference proteome</keyword>
<dbReference type="Pfam" id="PF13988">
    <property type="entry name" value="DUF4225"/>
    <property type="match status" value="1"/>
</dbReference>
<dbReference type="OrthoDB" id="6630524at2"/>
<dbReference type="InterPro" id="IPR025320">
    <property type="entry name" value="DUF4225"/>
</dbReference>
<dbReference type="eggNOG" id="ENOG502ZZYJ">
    <property type="taxonomic scope" value="Bacteria"/>
</dbReference>
<evidence type="ECO:0000313" key="1">
    <source>
        <dbReference type="EMBL" id="KFC81591.1"/>
    </source>
</evidence>
<proteinExistence type="predicted"/>
<dbReference type="STRING" id="1006004.GBAG_2376"/>
<protein>
    <recommendedName>
        <fullName evidence="3">DUF4225 domain-containing protein</fullName>
    </recommendedName>
</protein>
<gene>
    <name evidence="1" type="ORF">GBAG_2376</name>
</gene>
<comment type="caution">
    <text evidence="1">The sequence shown here is derived from an EMBL/GenBank/DDBJ whole genome shotgun (WGS) entry which is preliminary data.</text>
</comment>
<evidence type="ECO:0008006" key="3">
    <source>
        <dbReference type="Google" id="ProtNLM"/>
    </source>
</evidence>
<name>A0A085GCZ6_9ENTR</name>
<dbReference type="RefSeq" id="WP_034496093.1">
    <property type="nucleotide sequence ID" value="NZ_JMPI01000030.1"/>
</dbReference>
<reference evidence="1 2" key="1">
    <citation type="submission" date="2014-05" db="EMBL/GenBank/DDBJ databases">
        <title>ATOL: Assembling a taxonomically balanced genome-scale reconstruction of the evolutionary history of the Enterobacteriaceae.</title>
        <authorList>
            <person name="Plunkett G.III."/>
            <person name="Neeno-Eckwall E.C."/>
            <person name="Glasner J.D."/>
            <person name="Perna N.T."/>
        </authorList>
    </citation>
    <scope>NUCLEOTIDE SEQUENCE [LARGE SCALE GENOMIC DNA]</scope>
    <source>
        <strain evidence="1 2">ATCC 33320</strain>
    </source>
</reference>